<evidence type="ECO:0000256" key="5">
    <source>
        <dbReference type="ARBA" id="ARBA00022692"/>
    </source>
</evidence>
<evidence type="ECO:0000313" key="14">
    <source>
        <dbReference type="EMBL" id="KAI3895687.1"/>
    </source>
</evidence>
<comment type="subcellular location">
    <subcellularLocation>
        <location evidence="1">Membrane</location>
        <topology evidence="1">Multi-pass membrane protein</topology>
    </subcellularLocation>
</comment>
<evidence type="ECO:0000256" key="4">
    <source>
        <dbReference type="ARBA" id="ARBA00022568"/>
    </source>
</evidence>
<dbReference type="Pfam" id="PF04678">
    <property type="entry name" value="MCU"/>
    <property type="match status" value="1"/>
</dbReference>
<evidence type="ECO:0000256" key="2">
    <source>
        <dbReference type="ARBA" id="ARBA00005653"/>
    </source>
</evidence>
<dbReference type="PANTHER" id="PTHR13462">
    <property type="entry name" value="CALCIUM UNIPORTER PROTEIN, MITOCHONDRIAL"/>
    <property type="match status" value="1"/>
</dbReference>
<keyword evidence="6" id="KW-0106">Calcium</keyword>
<keyword evidence="3" id="KW-0813">Transport</keyword>
<keyword evidence="4" id="KW-0109">Calcium transport</keyword>
<dbReference type="InterPro" id="IPR039055">
    <property type="entry name" value="MCU_fam"/>
</dbReference>
<proteinExistence type="inferred from homology"/>
<organism evidence="14 15">
    <name type="scientific">Papaver atlanticum</name>
    <dbReference type="NCBI Taxonomy" id="357466"/>
    <lineage>
        <taxon>Eukaryota</taxon>
        <taxon>Viridiplantae</taxon>
        <taxon>Streptophyta</taxon>
        <taxon>Embryophyta</taxon>
        <taxon>Tracheophyta</taxon>
        <taxon>Spermatophyta</taxon>
        <taxon>Magnoliopsida</taxon>
        <taxon>Ranunculales</taxon>
        <taxon>Papaveraceae</taxon>
        <taxon>Papaveroideae</taxon>
        <taxon>Papaver</taxon>
    </lineage>
</organism>
<dbReference type="InterPro" id="IPR006769">
    <property type="entry name" value="MCU_C"/>
</dbReference>
<feature type="transmembrane region" description="Helical" evidence="12">
    <location>
        <begin position="243"/>
        <end position="263"/>
    </location>
</feature>
<evidence type="ECO:0000256" key="3">
    <source>
        <dbReference type="ARBA" id="ARBA00022448"/>
    </source>
</evidence>
<sequence>MAFHRTLTSRIFNQKTLVSKNFIQRNLNIPSNPVLTTFNHECLTDSKIGREEEKSLRNYFQKREISSSTQQAVRRSLPVGENLMEKLKSINSIGKDRIRLDGLIPPPSPVPPPVKKGLDYLDGISVKDAKKLLKLAHLEMLKSNLKQIEKKSITYSEFVDICVAGSNSHDQGLEFAKMLDDSGSVIVLGNIVFVHPEEVTRAIGGIIPLPLAPNDARKKELDTMEKEKAQIDARAEALVRLELWGGLAFFTAQTAAFLRLTFWELSWDVMEPICFYVTSMYFVAGYTFFLRTSKEPTFQGFFESRFTSKQKQLMKMKNFDIERFNELKKGSYPSSKINSQPSGAESLVSMPNHPLDLRTSY</sequence>
<keyword evidence="5 12" id="KW-0812">Transmembrane</keyword>
<evidence type="ECO:0000256" key="7">
    <source>
        <dbReference type="ARBA" id="ARBA00022989"/>
    </source>
</evidence>
<name>A0AAD4SBY4_9MAGN</name>
<dbReference type="AlphaFoldDB" id="A0AAD4SBY4"/>
<reference evidence="14" key="1">
    <citation type="submission" date="2022-04" db="EMBL/GenBank/DDBJ databases">
        <title>A functionally conserved STORR gene fusion in Papaver species that diverged 16.8 million years ago.</title>
        <authorList>
            <person name="Catania T."/>
        </authorList>
    </citation>
    <scope>NUCLEOTIDE SEQUENCE</scope>
    <source>
        <strain evidence="14">S-188037</strain>
    </source>
</reference>
<dbReference type="GO" id="GO:0036444">
    <property type="term" value="P:calcium import into the mitochondrion"/>
    <property type="evidence" value="ECO:0007669"/>
    <property type="project" value="TreeGrafter"/>
</dbReference>
<dbReference type="GO" id="GO:0015292">
    <property type="term" value="F:uniporter activity"/>
    <property type="evidence" value="ECO:0007669"/>
    <property type="project" value="TreeGrafter"/>
</dbReference>
<evidence type="ECO:0000256" key="10">
    <source>
        <dbReference type="SAM" id="Coils"/>
    </source>
</evidence>
<feature type="domain" description="Calcium uniporter protein C-terminal" evidence="13">
    <location>
        <begin position="169"/>
        <end position="327"/>
    </location>
</feature>
<evidence type="ECO:0000256" key="6">
    <source>
        <dbReference type="ARBA" id="ARBA00022837"/>
    </source>
</evidence>
<evidence type="ECO:0000259" key="13">
    <source>
        <dbReference type="Pfam" id="PF04678"/>
    </source>
</evidence>
<dbReference type="GO" id="GO:1990246">
    <property type="term" value="C:uniplex complex"/>
    <property type="evidence" value="ECO:0007669"/>
    <property type="project" value="TreeGrafter"/>
</dbReference>
<dbReference type="Proteomes" id="UP001202328">
    <property type="component" value="Unassembled WGS sequence"/>
</dbReference>
<evidence type="ECO:0000256" key="8">
    <source>
        <dbReference type="ARBA" id="ARBA00023065"/>
    </source>
</evidence>
<feature type="transmembrane region" description="Helical" evidence="12">
    <location>
        <begin position="269"/>
        <end position="289"/>
    </location>
</feature>
<dbReference type="GO" id="GO:0051560">
    <property type="term" value="P:mitochondrial calcium ion homeostasis"/>
    <property type="evidence" value="ECO:0007669"/>
    <property type="project" value="InterPro"/>
</dbReference>
<keyword evidence="9 12" id="KW-0472">Membrane</keyword>
<keyword evidence="10" id="KW-0175">Coiled coil</keyword>
<keyword evidence="8" id="KW-0406">Ion transport</keyword>
<dbReference type="GO" id="GO:0005262">
    <property type="term" value="F:calcium channel activity"/>
    <property type="evidence" value="ECO:0007669"/>
    <property type="project" value="TreeGrafter"/>
</dbReference>
<keyword evidence="7 12" id="KW-1133">Transmembrane helix</keyword>
<dbReference type="EMBL" id="JAJJMB010011896">
    <property type="protein sequence ID" value="KAI3895687.1"/>
    <property type="molecule type" value="Genomic_DNA"/>
</dbReference>
<gene>
    <name evidence="14" type="ORF">MKW98_025478</name>
</gene>
<evidence type="ECO:0000256" key="9">
    <source>
        <dbReference type="ARBA" id="ARBA00023136"/>
    </source>
</evidence>
<feature type="coiled-coil region" evidence="10">
    <location>
        <begin position="214"/>
        <end position="241"/>
    </location>
</feature>
<evidence type="ECO:0000313" key="15">
    <source>
        <dbReference type="Proteomes" id="UP001202328"/>
    </source>
</evidence>
<comment type="caution">
    <text evidence="14">The sequence shown here is derived from an EMBL/GenBank/DDBJ whole genome shotgun (WGS) entry which is preliminary data.</text>
</comment>
<feature type="compositionally biased region" description="Polar residues" evidence="11">
    <location>
        <begin position="332"/>
        <end position="343"/>
    </location>
</feature>
<accession>A0AAD4SBY4</accession>
<evidence type="ECO:0000256" key="11">
    <source>
        <dbReference type="SAM" id="MobiDB-lite"/>
    </source>
</evidence>
<keyword evidence="15" id="KW-1185">Reference proteome</keyword>
<protein>
    <recommendedName>
        <fullName evidence="13">Calcium uniporter protein C-terminal domain-containing protein</fullName>
    </recommendedName>
</protein>
<feature type="region of interest" description="Disordered" evidence="11">
    <location>
        <begin position="332"/>
        <end position="361"/>
    </location>
</feature>
<dbReference type="PANTHER" id="PTHR13462:SF31">
    <property type="entry name" value="CALCIUM UNIPORTER PROTEIN 1, MITOCHONDRIAL"/>
    <property type="match status" value="1"/>
</dbReference>
<evidence type="ECO:0000256" key="1">
    <source>
        <dbReference type="ARBA" id="ARBA00004141"/>
    </source>
</evidence>
<comment type="similarity">
    <text evidence="2">Belongs to the MCU (TC 1.A.77) family.</text>
</comment>
<evidence type="ECO:0000256" key="12">
    <source>
        <dbReference type="SAM" id="Phobius"/>
    </source>
</evidence>